<keyword evidence="4 6" id="KW-1133">Transmembrane helix</keyword>
<dbReference type="EMBL" id="CP045871">
    <property type="protein sequence ID" value="QGG79629.1"/>
    <property type="molecule type" value="Genomic_DNA"/>
</dbReference>
<name>A0A5Q2Q645_9GAMM</name>
<evidence type="ECO:0000256" key="3">
    <source>
        <dbReference type="ARBA" id="ARBA00022692"/>
    </source>
</evidence>
<evidence type="ECO:0000313" key="10">
    <source>
        <dbReference type="Proteomes" id="UP000388235"/>
    </source>
</evidence>
<dbReference type="KEGG" id="llp:GH975_03210"/>
<comment type="subcellular location">
    <subcellularLocation>
        <location evidence="1">Cell membrane</location>
        <topology evidence="1">Multi-pass membrane protein</topology>
    </subcellularLocation>
</comment>
<sequence length="399" mass="42301">MMRLRMALKSLRYRRASAALTVVAIALALVIVVLGQRVTEGVKEGLYAGARGIDLIVARPSGDVQIVMHALYQLGAGGAGLSPADQALVSALEDVDWVVPIALGDSHRGVAVMATAPDYVRHLSDARGQPIRFATGAWPDDWRSVVLGAQAANRLGYATGQSIQLSHGSGTGLERSHDQVLRVTGILAPTGTPLDNRILVSLQADRIVHGADPDADGAVTALLLGAKRKVGIFRIQRQIDRSTEGRVTAVIPAAALTQLWQLLGVVQSSARLFSGLILLFAGLSLVTLMLMNWQQRRRECWVLRAMGCSLGFALSVQAIEGLVIAALAVALAMLTIALGSGALGHWVMAEYGILIAAPDVNYFALGLFSAAIAICLVFSLLPTLLSWRGQVQRGLTETV</sequence>
<evidence type="ECO:0000313" key="9">
    <source>
        <dbReference type="EMBL" id="QGG79629.1"/>
    </source>
</evidence>
<dbReference type="PANTHER" id="PTHR43738:SF2">
    <property type="entry name" value="ABC TRANSPORTER PERMEASE"/>
    <property type="match status" value="1"/>
</dbReference>
<dbReference type="InterPro" id="IPR051125">
    <property type="entry name" value="ABC-4/HrtB_transporter"/>
</dbReference>
<feature type="domain" description="MacB-like periplasmic core" evidence="8">
    <location>
        <begin position="19"/>
        <end position="206"/>
    </location>
</feature>
<reference evidence="9 10" key="1">
    <citation type="submission" date="2019-11" db="EMBL/GenBank/DDBJ databases">
        <authorList>
            <person name="Khan S.A."/>
            <person name="Jeon C.O."/>
            <person name="Chun B.H."/>
        </authorList>
    </citation>
    <scope>NUCLEOTIDE SEQUENCE [LARGE SCALE GENOMIC DNA]</scope>
    <source>
        <strain evidence="9 10">IMCC 1097</strain>
    </source>
</reference>
<evidence type="ECO:0000259" key="7">
    <source>
        <dbReference type="Pfam" id="PF02687"/>
    </source>
</evidence>
<feature type="transmembrane region" description="Helical" evidence="6">
    <location>
        <begin position="325"/>
        <end position="348"/>
    </location>
</feature>
<evidence type="ECO:0000256" key="1">
    <source>
        <dbReference type="ARBA" id="ARBA00004651"/>
    </source>
</evidence>
<dbReference type="InterPro" id="IPR025857">
    <property type="entry name" value="MacB_PCD"/>
</dbReference>
<dbReference type="GO" id="GO:0005886">
    <property type="term" value="C:plasma membrane"/>
    <property type="evidence" value="ECO:0007669"/>
    <property type="project" value="UniProtKB-SubCell"/>
</dbReference>
<feature type="transmembrane region" description="Helical" evidence="6">
    <location>
        <begin position="272"/>
        <end position="290"/>
    </location>
</feature>
<gene>
    <name evidence="9" type="ORF">GH975_03210</name>
</gene>
<dbReference type="Pfam" id="PF02687">
    <property type="entry name" value="FtsX"/>
    <property type="match status" value="1"/>
</dbReference>
<keyword evidence="5 6" id="KW-0472">Membrane</keyword>
<keyword evidence="10" id="KW-1185">Reference proteome</keyword>
<evidence type="ECO:0000256" key="5">
    <source>
        <dbReference type="ARBA" id="ARBA00023136"/>
    </source>
</evidence>
<dbReference type="PANTHER" id="PTHR43738">
    <property type="entry name" value="ABC TRANSPORTER, MEMBRANE PROTEIN"/>
    <property type="match status" value="1"/>
</dbReference>
<feature type="transmembrane region" description="Helical" evidence="6">
    <location>
        <begin position="360"/>
        <end position="381"/>
    </location>
</feature>
<feature type="domain" description="ABC3 transporter permease C-terminal" evidence="7">
    <location>
        <begin position="272"/>
        <end position="384"/>
    </location>
</feature>
<keyword evidence="2" id="KW-1003">Cell membrane</keyword>
<dbReference type="Proteomes" id="UP000388235">
    <property type="component" value="Chromosome"/>
</dbReference>
<keyword evidence="3 6" id="KW-0812">Transmembrane</keyword>
<evidence type="ECO:0000259" key="8">
    <source>
        <dbReference type="Pfam" id="PF12704"/>
    </source>
</evidence>
<protein>
    <submittedName>
        <fullName evidence="9">FtsX-like permease family protein</fullName>
    </submittedName>
</protein>
<dbReference type="InterPro" id="IPR003838">
    <property type="entry name" value="ABC3_permease_C"/>
</dbReference>
<evidence type="ECO:0000256" key="4">
    <source>
        <dbReference type="ARBA" id="ARBA00022989"/>
    </source>
</evidence>
<organism evidence="9 10">
    <name type="scientific">Litorivicinus lipolyticus</name>
    <dbReference type="NCBI Taxonomy" id="418701"/>
    <lineage>
        <taxon>Bacteria</taxon>
        <taxon>Pseudomonadati</taxon>
        <taxon>Pseudomonadota</taxon>
        <taxon>Gammaproteobacteria</taxon>
        <taxon>Oceanospirillales</taxon>
        <taxon>Litorivicinaceae</taxon>
        <taxon>Litorivicinus</taxon>
    </lineage>
</organism>
<accession>A0A5Q2Q645</accession>
<evidence type="ECO:0000256" key="2">
    <source>
        <dbReference type="ARBA" id="ARBA00022475"/>
    </source>
</evidence>
<dbReference type="OrthoDB" id="9784014at2"/>
<proteinExistence type="predicted"/>
<dbReference type="Pfam" id="PF12704">
    <property type="entry name" value="MacB_PCD"/>
    <property type="match status" value="1"/>
</dbReference>
<dbReference type="AlphaFoldDB" id="A0A5Q2Q645"/>
<evidence type="ECO:0000256" key="6">
    <source>
        <dbReference type="SAM" id="Phobius"/>
    </source>
</evidence>